<name>A0ABN2JGH3_9ACTN</name>
<dbReference type="Proteomes" id="UP001501057">
    <property type="component" value="Unassembled WGS sequence"/>
</dbReference>
<keyword evidence="1" id="KW-1133">Transmembrane helix</keyword>
<reference evidence="2 3" key="1">
    <citation type="journal article" date="2019" name="Int. J. Syst. Evol. Microbiol.">
        <title>The Global Catalogue of Microorganisms (GCM) 10K type strain sequencing project: providing services to taxonomists for standard genome sequencing and annotation.</title>
        <authorList>
            <consortium name="The Broad Institute Genomics Platform"/>
            <consortium name="The Broad Institute Genome Sequencing Center for Infectious Disease"/>
            <person name="Wu L."/>
            <person name="Ma J."/>
        </authorList>
    </citation>
    <scope>NUCLEOTIDE SEQUENCE [LARGE SCALE GENOMIC DNA]</scope>
    <source>
        <strain evidence="2 3">JCM 13518</strain>
    </source>
</reference>
<accession>A0ABN2JGH3</accession>
<evidence type="ECO:0008006" key="4">
    <source>
        <dbReference type="Google" id="ProtNLM"/>
    </source>
</evidence>
<gene>
    <name evidence="2" type="ORF">GCM10009710_03550</name>
</gene>
<evidence type="ECO:0000313" key="3">
    <source>
        <dbReference type="Proteomes" id="UP001501057"/>
    </source>
</evidence>
<evidence type="ECO:0000256" key="1">
    <source>
        <dbReference type="SAM" id="Phobius"/>
    </source>
</evidence>
<comment type="caution">
    <text evidence="2">The sequence shown here is derived from an EMBL/GenBank/DDBJ whole genome shotgun (WGS) entry which is preliminary data.</text>
</comment>
<organism evidence="2 3">
    <name type="scientific">Aeromicrobium alkaliterrae</name>
    <dbReference type="NCBI Taxonomy" id="302168"/>
    <lineage>
        <taxon>Bacteria</taxon>
        <taxon>Bacillati</taxon>
        <taxon>Actinomycetota</taxon>
        <taxon>Actinomycetes</taxon>
        <taxon>Propionibacteriales</taxon>
        <taxon>Nocardioidaceae</taxon>
        <taxon>Aeromicrobium</taxon>
    </lineage>
</organism>
<sequence>MTEPADRGTRGRRVRRLAVVTIGLILAALGAYYGPQVLGLGAGHATATSAAEAAEALPGVTSAEATVAERYRTRFRHLPLPESTSRPRGEVTMNIVLDADLSPAQLTDVMKRVRQDLTDPELVRYAVSINYTQPGRDRRIFDGWGVPRPPVPRSDDELGRIADFALGLPDGAWFDLDPATFEQGQFTDAEPPPYADLLGLEVDESYTVGVGHDSASTSDVLDEAVRLTDSASAALDGPTVVHVVGGSGARVLTTTDPARLTEALRQISALLAQADAVATPVVSFTAEREMTVGDDSDGTVTASLTIGTPNDCARDDAPSSSFASAASTVLDEHGIEHTVEWPGCP</sequence>
<keyword evidence="1" id="KW-0812">Transmembrane</keyword>
<evidence type="ECO:0000313" key="2">
    <source>
        <dbReference type="EMBL" id="GAA1726160.1"/>
    </source>
</evidence>
<keyword evidence="3" id="KW-1185">Reference proteome</keyword>
<proteinExistence type="predicted"/>
<keyword evidence="1" id="KW-0472">Membrane</keyword>
<protein>
    <recommendedName>
        <fullName evidence="4">Peptidoglycan binding domain-containing protein</fullName>
    </recommendedName>
</protein>
<feature type="transmembrane region" description="Helical" evidence="1">
    <location>
        <begin position="17"/>
        <end position="34"/>
    </location>
</feature>
<dbReference type="EMBL" id="BAAAME010000002">
    <property type="protein sequence ID" value="GAA1726160.1"/>
    <property type="molecule type" value="Genomic_DNA"/>
</dbReference>